<dbReference type="PANTHER" id="PTHR47204">
    <property type="entry name" value="OS02G0168900 PROTEIN"/>
    <property type="match status" value="1"/>
</dbReference>
<reference evidence="2" key="1">
    <citation type="submission" date="2021-03" db="EMBL/GenBank/DDBJ databases">
        <title>Comparative genomics and phylogenomic investigation of the class Geoglossomycetes provide insights into ecological specialization and systematics.</title>
        <authorList>
            <person name="Melie T."/>
            <person name="Pirro S."/>
            <person name="Miller A.N."/>
            <person name="Quandt A."/>
        </authorList>
    </citation>
    <scope>NUCLEOTIDE SEQUENCE</scope>
    <source>
        <strain evidence="2">GBOQ0MN5Z8</strain>
    </source>
</reference>
<protein>
    <submittedName>
        <fullName evidence="2">Uncharacterized protein</fullName>
    </submittedName>
</protein>
<proteinExistence type="predicted"/>
<dbReference type="Proteomes" id="UP000698800">
    <property type="component" value="Unassembled WGS sequence"/>
</dbReference>
<dbReference type="OrthoDB" id="6222486at2759"/>
<name>A0A9P8L422_9PEZI</name>
<dbReference type="InterPro" id="IPR013924">
    <property type="entry name" value="RNase_H2_suC"/>
</dbReference>
<evidence type="ECO:0000313" key="2">
    <source>
        <dbReference type="EMBL" id="KAH0547695.1"/>
    </source>
</evidence>
<dbReference type="EMBL" id="JAGHQL010000002">
    <property type="protein sequence ID" value="KAH0547695.1"/>
    <property type="molecule type" value="Genomic_DNA"/>
</dbReference>
<comment type="caution">
    <text evidence="2">The sequence shown here is derived from an EMBL/GenBank/DDBJ whole genome shotgun (WGS) entry which is preliminary data.</text>
</comment>
<feature type="region of interest" description="Disordered" evidence="1">
    <location>
        <begin position="153"/>
        <end position="172"/>
    </location>
</feature>
<evidence type="ECO:0000313" key="3">
    <source>
        <dbReference type="Proteomes" id="UP000698800"/>
    </source>
</evidence>
<dbReference type="Gene3D" id="2.40.128.680">
    <property type="match status" value="1"/>
</dbReference>
<dbReference type="GO" id="GO:0006401">
    <property type="term" value="P:RNA catabolic process"/>
    <property type="evidence" value="ECO:0007669"/>
    <property type="project" value="InterPro"/>
</dbReference>
<dbReference type="AlphaFoldDB" id="A0A9P8L422"/>
<dbReference type="GO" id="GO:0032299">
    <property type="term" value="C:ribonuclease H2 complex"/>
    <property type="evidence" value="ECO:0007669"/>
    <property type="project" value="InterPro"/>
</dbReference>
<organism evidence="2 3">
    <name type="scientific">Glutinoglossum americanum</name>
    <dbReference type="NCBI Taxonomy" id="1670608"/>
    <lineage>
        <taxon>Eukaryota</taxon>
        <taxon>Fungi</taxon>
        <taxon>Dikarya</taxon>
        <taxon>Ascomycota</taxon>
        <taxon>Pezizomycotina</taxon>
        <taxon>Geoglossomycetes</taxon>
        <taxon>Geoglossales</taxon>
        <taxon>Geoglossaceae</taxon>
        <taxon>Glutinoglossum</taxon>
    </lineage>
</organism>
<evidence type="ECO:0000256" key="1">
    <source>
        <dbReference type="SAM" id="MobiDB-lite"/>
    </source>
</evidence>
<sequence>MLAIRPAKHSSEQKCTPNILPCRVNHNGPVNASERYWEPTFEDDRTRTAYFRGRKLRGKVVQVPAGYRGVVMSSTDKLLPPKNNCDKPPRDFAMLHDERSVDDDEQPEEIGIIEEQASFEEIVTWGHEALPDPSTDPYVKGVEEWVAFAEQINSFPPLPNGGQGEGVEGEGP</sequence>
<gene>
    <name evidence="2" type="ORF">FGG08_000184</name>
</gene>
<dbReference type="PANTHER" id="PTHR47204:SF1">
    <property type="entry name" value="RIBONUCLEASE H2 SUBUNIT C"/>
    <property type="match status" value="1"/>
</dbReference>
<keyword evidence="3" id="KW-1185">Reference proteome</keyword>
<accession>A0A9P8L422</accession>
<dbReference type="Pfam" id="PF08615">
    <property type="entry name" value="RNase_H2_suC"/>
    <property type="match status" value="1"/>
</dbReference>
<dbReference type="CDD" id="cd09271">
    <property type="entry name" value="RNase_H2-C"/>
    <property type="match status" value="1"/>
</dbReference>